<evidence type="ECO:0000256" key="4">
    <source>
        <dbReference type="ARBA" id="ARBA00022692"/>
    </source>
</evidence>
<evidence type="ECO:0000256" key="6">
    <source>
        <dbReference type="ARBA" id="ARBA00023136"/>
    </source>
</evidence>
<keyword evidence="10" id="KW-1185">Reference proteome</keyword>
<dbReference type="STRING" id="499555.BJL86_2175"/>
<dbReference type="OrthoDB" id="9813426at2"/>
<feature type="transmembrane region" description="Helical" evidence="7">
    <location>
        <begin position="177"/>
        <end position="194"/>
    </location>
</feature>
<dbReference type="InterPro" id="IPR032818">
    <property type="entry name" value="DedA-like"/>
</dbReference>
<evidence type="ECO:0000256" key="2">
    <source>
        <dbReference type="ARBA" id="ARBA00010792"/>
    </source>
</evidence>
<feature type="transmembrane region" description="Helical" evidence="7">
    <location>
        <begin position="58"/>
        <end position="80"/>
    </location>
</feature>
<feature type="domain" description="VTT" evidence="8">
    <location>
        <begin position="38"/>
        <end position="164"/>
    </location>
</feature>
<accession>A0A173LN41</accession>
<dbReference type="Proteomes" id="UP000186104">
    <property type="component" value="Chromosome"/>
</dbReference>
<dbReference type="AlphaFoldDB" id="A0A173LN41"/>
<feature type="transmembrane region" description="Helical" evidence="7">
    <location>
        <begin position="149"/>
        <end position="171"/>
    </location>
</feature>
<dbReference type="Pfam" id="PF09335">
    <property type="entry name" value="VTT_dom"/>
    <property type="match status" value="1"/>
</dbReference>
<name>A0A173LN41_9ACTN</name>
<reference evidence="9 10" key="1">
    <citation type="submission" date="2016-06" db="EMBL/GenBank/DDBJ databases">
        <title>Complete genome sequence of a saline-alkali tolerant type strain Dietzia timorensis ID05-A0528T.</title>
        <authorList>
            <person name="Wu X."/>
        </authorList>
    </citation>
    <scope>NUCLEOTIDE SEQUENCE [LARGE SCALE GENOMIC DNA]</scope>
    <source>
        <strain evidence="9 10">ID05-A0528</strain>
    </source>
</reference>
<dbReference type="InterPro" id="IPR032816">
    <property type="entry name" value="VTT_dom"/>
</dbReference>
<evidence type="ECO:0000313" key="9">
    <source>
        <dbReference type="EMBL" id="ANI92941.1"/>
    </source>
</evidence>
<gene>
    <name evidence="9" type="ORF">BJL86_2175</name>
</gene>
<comment type="subcellular location">
    <subcellularLocation>
        <location evidence="1 7">Cell membrane</location>
        <topology evidence="1 7">Multi-pass membrane protein</topology>
    </subcellularLocation>
</comment>
<sequence length="207" mass="21769">MPDLVALIESVSDKALLVIVVMALAAMVEAALGLGVFIPGETVVVIGATVLAHASGWWVALGVFMVAVGATAGDHFGWFVGRKVGEPIGRSRAVESIGFDKWERAMQAVQHQRLVPLIVVRQLPGVRTLVAAACGAAGVTYARFATASVLGALIWALLWVGGGALVGHTVIDILGPLLPIALLAWILVILGLFLRKRLKARRDNTQA</sequence>
<keyword evidence="5 7" id="KW-1133">Transmembrane helix</keyword>
<organism evidence="9 10">
    <name type="scientific">Dietzia timorensis</name>
    <dbReference type="NCBI Taxonomy" id="499555"/>
    <lineage>
        <taxon>Bacteria</taxon>
        <taxon>Bacillati</taxon>
        <taxon>Actinomycetota</taxon>
        <taxon>Actinomycetes</taxon>
        <taxon>Mycobacteriales</taxon>
        <taxon>Dietziaceae</taxon>
        <taxon>Dietzia</taxon>
    </lineage>
</organism>
<evidence type="ECO:0000259" key="8">
    <source>
        <dbReference type="Pfam" id="PF09335"/>
    </source>
</evidence>
<comment type="similarity">
    <text evidence="2 7">Belongs to the DedA family.</text>
</comment>
<dbReference type="KEGG" id="dtm:BJL86_2175"/>
<evidence type="ECO:0000256" key="5">
    <source>
        <dbReference type="ARBA" id="ARBA00022989"/>
    </source>
</evidence>
<keyword evidence="4 7" id="KW-0812">Transmembrane</keyword>
<dbReference type="PANTHER" id="PTHR30353">
    <property type="entry name" value="INNER MEMBRANE PROTEIN DEDA-RELATED"/>
    <property type="match status" value="1"/>
</dbReference>
<keyword evidence="3 7" id="KW-1003">Cell membrane</keyword>
<dbReference type="PANTHER" id="PTHR30353:SF0">
    <property type="entry name" value="TRANSMEMBRANE PROTEIN"/>
    <property type="match status" value="1"/>
</dbReference>
<dbReference type="EMBL" id="CP015961">
    <property type="protein sequence ID" value="ANI92941.1"/>
    <property type="molecule type" value="Genomic_DNA"/>
</dbReference>
<dbReference type="GO" id="GO:0005886">
    <property type="term" value="C:plasma membrane"/>
    <property type="evidence" value="ECO:0007669"/>
    <property type="project" value="UniProtKB-SubCell"/>
</dbReference>
<evidence type="ECO:0000313" key="10">
    <source>
        <dbReference type="Proteomes" id="UP000186104"/>
    </source>
</evidence>
<feature type="transmembrane region" description="Helical" evidence="7">
    <location>
        <begin position="15"/>
        <end position="38"/>
    </location>
</feature>
<keyword evidence="6 7" id="KW-0472">Membrane</keyword>
<protein>
    <submittedName>
        <fullName evidence="9">Protein DedA</fullName>
    </submittedName>
</protein>
<dbReference type="RefSeq" id="WP_067476796.1">
    <property type="nucleotide sequence ID" value="NZ_CP015961.1"/>
</dbReference>
<proteinExistence type="inferred from homology"/>
<evidence type="ECO:0000256" key="3">
    <source>
        <dbReference type="ARBA" id="ARBA00022475"/>
    </source>
</evidence>
<evidence type="ECO:0000256" key="7">
    <source>
        <dbReference type="RuleBase" id="RU367016"/>
    </source>
</evidence>
<evidence type="ECO:0000256" key="1">
    <source>
        <dbReference type="ARBA" id="ARBA00004651"/>
    </source>
</evidence>